<reference evidence="2" key="1">
    <citation type="submission" date="2025-08" db="UniProtKB">
        <authorList>
            <consortium name="RefSeq"/>
        </authorList>
    </citation>
    <scope>IDENTIFICATION</scope>
    <source>
        <strain evidence="2">Tuebingen</strain>
        <tissue evidence="2">Fibroblasts and whole tissue</tissue>
    </source>
</reference>
<keyword evidence="1" id="KW-1185">Reference proteome</keyword>
<protein>
    <submittedName>
        <fullName evidence="2">Glycosyltransferase 8 domain-containing protein 2 isoform X1</fullName>
    </submittedName>
</protein>
<dbReference type="RefSeq" id="XP_073802723.1">
    <property type="nucleotide sequence ID" value="XM_073946622.1"/>
</dbReference>
<name>A0AC58J8A9_DANRE</name>
<dbReference type="Proteomes" id="UP000000437">
    <property type="component" value="Chromosome 4"/>
</dbReference>
<organism evidence="1 2">
    <name type="scientific">Danio rerio</name>
    <name type="common">Zebrafish</name>
    <name type="synonym">Brachydanio rerio</name>
    <dbReference type="NCBI Taxonomy" id="7955"/>
    <lineage>
        <taxon>Eukaryota</taxon>
        <taxon>Metazoa</taxon>
        <taxon>Chordata</taxon>
        <taxon>Craniata</taxon>
        <taxon>Vertebrata</taxon>
        <taxon>Euteleostomi</taxon>
        <taxon>Actinopterygii</taxon>
        <taxon>Neopterygii</taxon>
        <taxon>Teleostei</taxon>
        <taxon>Ostariophysi</taxon>
        <taxon>Cypriniformes</taxon>
        <taxon>Danionidae</taxon>
        <taxon>Danioninae</taxon>
        <taxon>Danio</taxon>
    </lineage>
</organism>
<sequence>MDLQRSKQDRDDANNHKNDSDLFDQQLKISLDLVDRSSFFICLLGHSYGQCLPDIESCSSSEVVRKLNIAASSGYPWVLEDEYRTCSLTELEITKAAFIDNHRLCFFYFKDYTPQDTEDDDDDDDNDDDGSEEMSIFLDMLSKQSQRERQRLRDLKRRIINHCLPVRFFRNQYELGEMIRKDWEEVISKISKDSKHLISGWQDSFDLHSHKSYSRALCNWFVPSVPATETLNAFDKFLHPVTHNAKYETHAKNPGALFNSDLNDSEKSVLVISGERGCGKSTLAAWCLQTFSEQNPDLPVIRHFCGTSTSSTDVRSLLRLCTAQLRKAHNGDSPDWDESLENTSEFEYLHRAVQAFTAALNLRPCILLIDGIDLLTETLGLSKQEVKSLQWLPAVLPPFCKMIITTTFTDLTHKSFSCRTDVQILKCPPFPDPSVQLSILLKHLFLPSQEPPSVVLQRMVRKCRSPAFLALVGTELRTCGVLRKKEEEMELLKEYAEADSVPELWVKVIHRWVKDYSRSAPSEDVTSSKVTETHTSPSEGLSGWVWDTLCLIHMSRALTEAQVLVLLEDLGYWGHLRVQVLEWARLRSAIWPWIQEKASGLLIIKQKSLSLAMNLLLNGTEGQNTYHQILATFFQKSNSDISWAQKMEEIPWHFIQTSSFKELHEFLINPATVEFLSSNLKRYPHLSTDVIHYWTLLRKKGFDPVVSFQNLITQTYADTPDPSRLSRLSLFCSKVLLYMGEMRTTEEMLLQADQILQKTVELDSDSMRLQLNVQHMMAELYVQMHLPKDIEMFCHKGLETARSLTEAHLDSVEVKLIVGQLLCRLCMALLEEGRLFAVPELFREIRSARYTSAHPCAEGTVMILKAIHKLSFGELKNAERCLESALKSRRRWYGQDHPLVAEVEELLADLWANNQTNTEWTRRRMVEFYRHVISSKETEALTLQLPVLHHSLAVVLMKLGKLLLCSCSTMERREGLDLLQRAADTQIQLQGSEHLVTKGFVKVSKHDVIGQNKWSPGKKSNSGQQQASYYYKPHITPKLNRSYSAETALSCKQGETPKRSWTASRVSVFGLQSDINTLPQKGKAGWLDRRLSVTRSTEQVSPANALCRRKLI</sequence>
<accession>A0AC58J8A9</accession>
<gene>
    <name evidence="2" type="primary">glt8d2</name>
    <name evidence="2" type="synonym">si:dkey-22l11.1</name>
    <name evidence="2" type="synonym">zgc:136873</name>
</gene>
<evidence type="ECO:0000313" key="2">
    <source>
        <dbReference type="RefSeq" id="XP_073802723.1"/>
    </source>
</evidence>
<evidence type="ECO:0000313" key="1">
    <source>
        <dbReference type="Proteomes" id="UP000000437"/>
    </source>
</evidence>
<proteinExistence type="predicted"/>